<dbReference type="AlphaFoldDB" id="A0A6A5RKH6"/>
<sequence>MHPVSSNTMLHRKSSLNKALFTLILTTASAGRHKEPSPPPTCDNMCFTKMRECTPTCKDSKYARHPIACAVACECQVSKAVAYCRDECEYDCKDDWPPAMGEVEGVEG</sequence>
<dbReference type="OrthoDB" id="3768217at2759"/>
<dbReference type="GeneID" id="54347700"/>
<dbReference type="RefSeq" id="XP_033448032.1">
    <property type="nucleotide sequence ID" value="XM_033590046.1"/>
</dbReference>
<proteinExistence type="predicted"/>
<gene>
    <name evidence="1" type="ORF">M421DRAFT_393413</name>
</gene>
<evidence type="ECO:0000313" key="1">
    <source>
        <dbReference type="EMBL" id="KAF1927780.1"/>
    </source>
</evidence>
<organism evidence="1 2">
    <name type="scientific">Didymella exigua CBS 183.55</name>
    <dbReference type="NCBI Taxonomy" id="1150837"/>
    <lineage>
        <taxon>Eukaryota</taxon>
        <taxon>Fungi</taxon>
        <taxon>Dikarya</taxon>
        <taxon>Ascomycota</taxon>
        <taxon>Pezizomycotina</taxon>
        <taxon>Dothideomycetes</taxon>
        <taxon>Pleosporomycetidae</taxon>
        <taxon>Pleosporales</taxon>
        <taxon>Pleosporineae</taxon>
        <taxon>Didymellaceae</taxon>
        <taxon>Didymella</taxon>
    </lineage>
</organism>
<evidence type="ECO:0000313" key="2">
    <source>
        <dbReference type="Proteomes" id="UP000800082"/>
    </source>
</evidence>
<reference evidence="1" key="1">
    <citation type="journal article" date="2020" name="Stud. Mycol.">
        <title>101 Dothideomycetes genomes: a test case for predicting lifestyles and emergence of pathogens.</title>
        <authorList>
            <person name="Haridas S."/>
            <person name="Albert R."/>
            <person name="Binder M."/>
            <person name="Bloem J."/>
            <person name="Labutti K."/>
            <person name="Salamov A."/>
            <person name="Andreopoulos B."/>
            <person name="Baker S."/>
            <person name="Barry K."/>
            <person name="Bills G."/>
            <person name="Bluhm B."/>
            <person name="Cannon C."/>
            <person name="Castanera R."/>
            <person name="Culley D."/>
            <person name="Daum C."/>
            <person name="Ezra D."/>
            <person name="Gonzalez J."/>
            <person name="Henrissat B."/>
            <person name="Kuo A."/>
            <person name="Liang C."/>
            <person name="Lipzen A."/>
            <person name="Lutzoni F."/>
            <person name="Magnuson J."/>
            <person name="Mondo S."/>
            <person name="Nolan M."/>
            <person name="Ohm R."/>
            <person name="Pangilinan J."/>
            <person name="Park H.-J."/>
            <person name="Ramirez L."/>
            <person name="Alfaro M."/>
            <person name="Sun H."/>
            <person name="Tritt A."/>
            <person name="Yoshinaga Y."/>
            <person name="Zwiers L.-H."/>
            <person name="Turgeon B."/>
            <person name="Goodwin S."/>
            <person name="Spatafora J."/>
            <person name="Crous P."/>
            <person name="Grigoriev I."/>
        </authorList>
    </citation>
    <scope>NUCLEOTIDE SEQUENCE</scope>
    <source>
        <strain evidence="1">CBS 183.55</strain>
    </source>
</reference>
<keyword evidence="2" id="KW-1185">Reference proteome</keyword>
<name>A0A6A5RKH6_9PLEO</name>
<dbReference type="Proteomes" id="UP000800082">
    <property type="component" value="Unassembled WGS sequence"/>
</dbReference>
<dbReference type="EMBL" id="ML978971">
    <property type="protein sequence ID" value="KAF1927780.1"/>
    <property type="molecule type" value="Genomic_DNA"/>
</dbReference>
<protein>
    <submittedName>
        <fullName evidence="1">Uncharacterized protein</fullName>
    </submittedName>
</protein>
<accession>A0A6A5RKH6</accession>